<feature type="transmembrane region" description="Helical" evidence="6">
    <location>
        <begin position="232"/>
        <end position="253"/>
    </location>
</feature>
<keyword evidence="3 6" id="KW-0472">Membrane</keyword>
<dbReference type="Gene3D" id="2.60.40.10">
    <property type="entry name" value="Immunoglobulins"/>
    <property type="match status" value="2"/>
</dbReference>
<dbReference type="InterPro" id="IPR015631">
    <property type="entry name" value="CD2/SLAM_rcpt"/>
</dbReference>
<evidence type="ECO:0000256" key="5">
    <source>
        <dbReference type="ARBA" id="ARBA00023319"/>
    </source>
</evidence>
<dbReference type="SUPFAM" id="SSF48726">
    <property type="entry name" value="Immunoglobulin"/>
    <property type="match status" value="2"/>
</dbReference>
<gene>
    <name evidence="10" type="primary">LOC106496746</name>
</gene>
<feature type="signal peptide" evidence="7">
    <location>
        <begin position="1"/>
        <end position="21"/>
    </location>
</feature>
<dbReference type="InterPro" id="IPR013783">
    <property type="entry name" value="Ig-like_fold"/>
</dbReference>
<dbReference type="Proteomes" id="UP001652627">
    <property type="component" value="Chromosome 13"/>
</dbReference>
<dbReference type="Pfam" id="PF00047">
    <property type="entry name" value="ig"/>
    <property type="match status" value="1"/>
</dbReference>
<evidence type="ECO:0000256" key="4">
    <source>
        <dbReference type="ARBA" id="ARBA00023180"/>
    </source>
</evidence>
<keyword evidence="4" id="KW-0325">Glycoprotein</keyword>
<evidence type="ECO:0000313" key="10">
    <source>
        <dbReference type="RefSeq" id="XP_067160565.1"/>
    </source>
</evidence>
<keyword evidence="5" id="KW-0393">Immunoglobulin domain</keyword>
<dbReference type="InterPro" id="IPR013151">
    <property type="entry name" value="Immunoglobulin_dom"/>
</dbReference>
<dbReference type="PANTHER" id="PTHR12080:SF59">
    <property type="entry name" value="HEPATIC AND GLIAL CELL ADHESION MOLECULE"/>
    <property type="match status" value="1"/>
</dbReference>
<evidence type="ECO:0000313" key="9">
    <source>
        <dbReference type="Proteomes" id="UP001652627"/>
    </source>
</evidence>
<keyword evidence="6" id="KW-0812">Transmembrane</keyword>
<protein>
    <submittedName>
        <fullName evidence="10">HEPACAM family member 2-like</fullName>
    </submittedName>
</protein>
<proteinExistence type="predicted"/>
<comment type="subcellular location">
    <subcellularLocation>
        <location evidence="1">Membrane</location>
    </subcellularLocation>
</comment>
<dbReference type="RefSeq" id="XP_067160565.1">
    <property type="nucleotide sequence ID" value="XM_067304464.1"/>
</dbReference>
<sequence>MCVCCLLALLGLLARGPGAAGARSAITAQTLAPCYSADLKPTSGRLISAVSCTVLLAVPPLNTSTVVFWEYKNGPHEEFILKYYLNKPVNTTSSYKNRTKFNETDFSLQMVLQLGDSGMYRFRTESQETDWFQLEVIEPLPAPEIVGNSSVKAGGNTKLVCNISEGKADSYWWKKNGELLLGSDHFQFVHNNTLHIIEATMNDSGYYACVVRNKVSQNETSFLLHVQNAANMVLPVVMACVIVGSLIGVFVWCRRRGRFRHRVCSASEVSRKWRA</sequence>
<evidence type="ECO:0000256" key="3">
    <source>
        <dbReference type="ARBA" id="ARBA00023136"/>
    </source>
</evidence>
<name>A0ABM4F6J5_9AVES</name>
<dbReference type="PROSITE" id="PS50835">
    <property type="entry name" value="IG_LIKE"/>
    <property type="match status" value="1"/>
</dbReference>
<evidence type="ECO:0000256" key="7">
    <source>
        <dbReference type="SAM" id="SignalP"/>
    </source>
</evidence>
<organism evidence="9 10">
    <name type="scientific">Apteryx mantelli</name>
    <name type="common">North Island brown kiwi</name>
    <dbReference type="NCBI Taxonomy" id="2696672"/>
    <lineage>
        <taxon>Eukaryota</taxon>
        <taxon>Metazoa</taxon>
        <taxon>Chordata</taxon>
        <taxon>Craniata</taxon>
        <taxon>Vertebrata</taxon>
        <taxon>Euteleostomi</taxon>
        <taxon>Archelosauria</taxon>
        <taxon>Archosauria</taxon>
        <taxon>Dinosauria</taxon>
        <taxon>Saurischia</taxon>
        <taxon>Theropoda</taxon>
        <taxon>Coelurosauria</taxon>
        <taxon>Aves</taxon>
        <taxon>Palaeognathae</taxon>
        <taxon>Apterygiformes</taxon>
        <taxon>Apterygidae</taxon>
        <taxon>Apteryx</taxon>
    </lineage>
</organism>
<accession>A0ABM4F6J5</accession>
<feature type="domain" description="Ig-like" evidence="8">
    <location>
        <begin position="143"/>
        <end position="221"/>
    </location>
</feature>
<keyword evidence="9" id="KW-1185">Reference proteome</keyword>
<evidence type="ECO:0000256" key="6">
    <source>
        <dbReference type="SAM" id="Phobius"/>
    </source>
</evidence>
<dbReference type="PANTHER" id="PTHR12080">
    <property type="entry name" value="SIGNALING LYMPHOCYTIC ACTIVATION MOLECULE"/>
    <property type="match status" value="1"/>
</dbReference>
<dbReference type="InterPro" id="IPR003599">
    <property type="entry name" value="Ig_sub"/>
</dbReference>
<evidence type="ECO:0000259" key="8">
    <source>
        <dbReference type="PROSITE" id="PS50835"/>
    </source>
</evidence>
<keyword evidence="6" id="KW-1133">Transmembrane helix</keyword>
<dbReference type="InterPro" id="IPR007110">
    <property type="entry name" value="Ig-like_dom"/>
</dbReference>
<evidence type="ECO:0000256" key="1">
    <source>
        <dbReference type="ARBA" id="ARBA00004370"/>
    </source>
</evidence>
<reference evidence="10" key="1">
    <citation type="submission" date="2025-08" db="UniProtKB">
        <authorList>
            <consortium name="RefSeq"/>
        </authorList>
    </citation>
    <scope>IDENTIFICATION</scope>
    <source>
        <tissue evidence="10">Blood</tissue>
    </source>
</reference>
<dbReference type="InterPro" id="IPR036179">
    <property type="entry name" value="Ig-like_dom_sf"/>
</dbReference>
<evidence type="ECO:0000256" key="2">
    <source>
        <dbReference type="ARBA" id="ARBA00022729"/>
    </source>
</evidence>
<feature type="chain" id="PRO_5047316444" evidence="7">
    <location>
        <begin position="22"/>
        <end position="275"/>
    </location>
</feature>
<dbReference type="SMART" id="SM00409">
    <property type="entry name" value="IG"/>
    <property type="match status" value="1"/>
</dbReference>
<dbReference type="CDD" id="cd00096">
    <property type="entry name" value="Ig"/>
    <property type="match status" value="1"/>
</dbReference>
<dbReference type="SMART" id="SM00408">
    <property type="entry name" value="IGc2"/>
    <property type="match status" value="1"/>
</dbReference>
<keyword evidence="2 7" id="KW-0732">Signal</keyword>
<dbReference type="GeneID" id="106496746"/>
<dbReference type="InterPro" id="IPR003598">
    <property type="entry name" value="Ig_sub2"/>
</dbReference>